<dbReference type="Proteomes" id="UP001057402">
    <property type="component" value="Chromosome 3"/>
</dbReference>
<evidence type="ECO:0000313" key="2">
    <source>
        <dbReference type="Proteomes" id="UP001057402"/>
    </source>
</evidence>
<reference evidence="2" key="1">
    <citation type="journal article" date="2023" name="Front. Plant Sci.">
        <title>Chromosomal-level genome assembly of Melastoma candidum provides insights into trichome evolution.</title>
        <authorList>
            <person name="Zhong Y."/>
            <person name="Wu W."/>
            <person name="Sun C."/>
            <person name="Zou P."/>
            <person name="Liu Y."/>
            <person name="Dai S."/>
            <person name="Zhou R."/>
        </authorList>
    </citation>
    <scope>NUCLEOTIDE SEQUENCE [LARGE SCALE GENOMIC DNA]</scope>
</reference>
<keyword evidence="2" id="KW-1185">Reference proteome</keyword>
<proteinExistence type="predicted"/>
<accession>A0ACB9RN48</accession>
<gene>
    <name evidence="1" type="ORF">MLD38_006132</name>
</gene>
<name>A0ACB9RN48_9MYRT</name>
<protein>
    <submittedName>
        <fullName evidence="1">Uncharacterized protein</fullName>
    </submittedName>
</protein>
<comment type="caution">
    <text evidence="1">The sequence shown here is derived from an EMBL/GenBank/DDBJ whole genome shotgun (WGS) entry which is preliminary data.</text>
</comment>
<organism evidence="1 2">
    <name type="scientific">Melastoma candidum</name>
    <dbReference type="NCBI Taxonomy" id="119954"/>
    <lineage>
        <taxon>Eukaryota</taxon>
        <taxon>Viridiplantae</taxon>
        <taxon>Streptophyta</taxon>
        <taxon>Embryophyta</taxon>
        <taxon>Tracheophyta</taxon>
        <taxon>Spermatophyta</taxon>
        <taxon>Magnoliopsida</taxon>
        <taxon>eudicotyledons</taxon>
        <taxon>Gunneridae</taxon>
        <taxon>Pentapetalae</taxon>
        <taxon>rosids</taxon>
        <taxon>malvids</taxon>
        <taxon>Myrtales</taxon>
        <taxon>Melastomataceae</taxon>
        <taxon>Melastomatoideae</taxon>
        <taxon>Melastomateae</taxon>
        <taxon>Melastoma</taxon>
    </lineage>
</organism>
<dbReference type="EMBL" id="CM042882">
    <property type="protein sequence ID" value="KAI4379892.1"/>
    <property type="molecule type" value="Genomic_DNA"/>
</dbReference>
<evidence type="ECO:0000313" key="1">
    <source>
        <dbReference type="EMBL" id="KAI4379892.1"/>
    </source>
</evidence>
<sequence length="390" mass="42676">MDSDGVAVGNGFELAHRNGSQEQIPSMDASADRPADIDGLDAELKNMKLEDGDGPKLSVSTKHVKGCQNNEKPSKPKLGSSTGAKKTRDQKSIERSPRGTSAAKSQLRRPAKSVPPTNGKPNQLKPAVELEHEVSETLIDDVKLNPLKKGSDDEPEGDAFASSSPVAGDAKPQRVGTLPNYGFSFKCDKRAEKRREFYSKLEEKIHAKEVERNNLQAKSKETQEAEIKLLRKSLAFKATPMPSFYQEPAPPKTELKKIPPTRAKSPKLGRRKDSANLETEEINGIARHIRLSLDEDATRNNPLKSSRSVNENKPGRRSLPKLPSEKTALSTGRRKSTSATKQIKPNATEEKNQKTPGAEEPARGHQDQEAEEVGALPDSEPDAAAQETYI</sequence>